<evidence type="ECO:0000313" key="12">
    <source>
        <dbReference type="EMBL" id="GGW96165.1"/>
    </source>
</evidence>
<comment type="function">
    <text evidence="8">Involved in the biosynthesis of the chorismate, which leads to the biosynthesis of aromatic amino acids. Catalyzes the reversible NADPH linked reduction of 3-dehydroshikimate (DHSA) to yield shikimate (SA).</text>
</comment>
<keyword evidence="4 8" id="KW-0521">NADP</keyword>
<dbReference type="Gene3D" id="3.40.50.10860">
    <property type="entry name" value="Leucine Dehydrogenase, chain A, domain 1"/>
    <property type="match status" value="1"/>
</dbReference>
<evidence type="ECO:0000256" key="3">
    <source>
        <dbReference type="ARBA" id="ARBA00022605"/>
    </source>
</evidence>
<dbReference type="InterPro" id="IPR006151">
    <property type="entry name" value="Shikm_DH/Glu-tRNA_Rdtase"/>
</dbReference>
<feature type="domain" description="Shikimate dehydrogenase substrate binding N-terminal" evidence="10">
    <location>
        <begin position="6"/>
        <end position="89"/>
    </location>
</feature>
<evidence type="ECO:0000256" key="6">
    <source>
        <dbReference type="ARBA" id="ARBA00023141"/>
    </source>
</evidence>
<dbReference type="PANTHER" id="PTHR21089:SF1">
    <property type="entry name" value="BIFUNCTIONAL 3-DEHYDROQUINATE DEHYDRATASE_SHIKIMATE DEHYDROGENASE, CHLOROPLASTIC"/>
    <property type="match status" value="1"/>
</dbReference>
<evidence type="ECO:0000256" key="1">
    <source>
        <dbReference type="ARBA" id="ARBA00004871"/>
    </source>
</evidence>
<feature type="domain" description="Quinate/shikimate 5-dehydrogenase/glutamyl-tRNA reductase" evidence="9">
    <location>
        <begin position="116"/>
        <end position="172"/>
    </location>
</feature>
<evidence type="ECO:0000259" key="11">
    <source>
        <dbReference type="Pfam" id="PF18317"/>
    </source>
</evidence>
<gene>
    <name evidence="8 12" type="primary">aroE</name>
    <name evidence="12" type="ORF">GCM10007391_32850</name>
</gene>
<comment type="pathway">
    <text evidence="1 8">Metabolic intermediate biosynthesis; chorismate biosynthesis; chorismate from D-erythrose 4-phosphate and phosphoenolpyruvate: step 4/7.</text>
</comment>
<feature type="binding site" evidence="8">
    <location>
        <begin position="14"/>
        <end position="16"/>
    </location>
    <ligand>
        <name>shikimate</name>
        <dbReference type="ChEBI" id="CHEBI:36208"/>
    </ligand>
</feature>
<sequence length="270" mass="29097">MKKFAVFGNPIAHSLSPDIHQMFAESCDQDIQYSRICAGEDTFEDEVRGFFDDPNAVGCNVTVPFKTRAFVMADVKDDAACVARALNTLMKVDGKYFGYNTDGMGLVRDLAALDISLQGKQVSLLGAGGAARGVIMPLLNAGVEKVAIINRTLAKAQALVDEVADTRVQVASPDQAGGQLIINSTSASLHHELPQGVAPTLFTRCEMAYDMVYASQPTSFMKYACEYGAENQADGLGMLVEQAAAAFHIWTGCNPATFDVKERLRARLSQ</sequence>
<dbReference type="CDD" id="cd01065">
    <property type="entry name" value="NAD_bind_Shikimate_DH"/>
    <property type="match status" value="1"/>
</dbReference>
<dbReference type="EC" id="1.1.1.25" evidence="2 8"/>
<feature type="binding site" evidence="8">
    <location>
        <begin position="150"/>
        <end position="155"/>
    </location>
    <ligand>
        <name>NADP(+)</name>
        <dbReference type="ChEBI" id="CHEBI:58349"/>
    </ligand>
</feature>
<dbReference type="Pfam" id="PF18317">
    <property type="entry name" value="SDH_C"/>
    <property type="match status" value="1"/>
</dbReference>
<dbReference type="NCBIfam" id="NF001310">
    <property type="entry name" value="PRK00258.1-2"/>
    <property type="match status" value="1"/>
</dbReference>
<feature type="binding site" evidence="8">
    <location>
        <position position="235"/>
    </location>
    <ligand>
        <name>NADP(+)</name>
        <dbReference type="ChEBI" id="CHEBI:58349"/>
    </ligand>
</feature>
<comment type="catalytic activity">
    <reaction evidence="7 8">
        <text>shikimate + NADP(+) = 3-dehydroshikimate + NADPH + H(+)</text>
        <dbReference type="Rhea" id="RHEA:17737"/>
        <dbReference type="ChEBI" id="CHEBI:15378"/>
        <dbReference type="ChEBI" id="CHEBI:16630"/>
        <dbReference type="ChEBI" id="CHEBI:36208"/>
        <dbReference type="ChEBI" id="CHEBI:57783"/>
        <dbReference type="ChEBI" id="CHEBI:58349"/>
        <dbReference type="EC" id="1.1.1.25"/>
    </reaction>
</comment>
<dbReference type="Proteomes" id="UP000631300">
    <property type="component" value="Unassembled WGS sequence"/>
</dbReference>
<feature type="domain" description="SDH C-terminal" evidence="11">
    <location>
        <begin position="235"/>
        <end position="257"/>
    </location>
</feature>
<dbReference type="InterPro" id="IPR013708">
    <property type="entry name" value="Shikimate_DH-bd_N"/>
</dbReference>
<evidence type="ECO:0000256" key="2">
    <source>
        <dbReference type="ARBA" id="ARBA00012962"/>
    </source>
</evidence>
<keyword evidence="5 8" id="KW-0560">Oxidoreductase</keyword>
<dbReference type="RefSeq" id="WP_189408269.1">
    <property type="nucleotide sequence ID" value="NZ_BMXP01000013.1"/>
</dbReference>
<protein>
    <recommendedName>
        <fullName evidence="2 8">Shikimate dehydrogenase (NADP(+))</fullName>
        <shortName evidence="8">SDH</shortName>
        <ecNumber evidence="2 8">1.1.1.25</ecNumber>
    </recommendedName>
</protein>
<reference evidence="12" key="2">
    <citation type="submission" date="2020-09" db="EMBL/GenBank/DDBJ databases">
        <authorList>
            <person name="Sun Q."/>
            <person name="Kim S."/>
        </authorList>
    </citation>
    <scope>NUCLEOTIDE SEQUENCE</scope>
    <source>
        <strain evidence="12">KCTC 22164</strain>
    </source>
</reference>
<dbReference type="AlphaFoldDB" id="A0A918JRT2"/>
<dbReference type="SUPFAM" id="SSF51735">
    <property type="entry name" value="NAD(P)-binding Rossmann-fold domains"/>
    <property type="match status" value="1"/>
</dbReference>
<feature type="binding site" evidence="8">
    <location>
        <begin position="126"/>
        <end position="130"/>
    </location>
    <ligand>
        <name>NADP(+)</name>
        <dbReference type="ChEBI" id="CHEBI:58349"/>
    </ligand>
</feature>
<evidence type="ECO:0000313" key="13">
    <source>
        <dbReference type="Proteomes" id="UP000631300"/>
    </source>
</evidence>
<organism evidence="12 13">
    <name type="scientific">Alteromonas halophila</name>
    <dbReference type="NCBI Taxonomy" id="516698"/>
    <lineage>
        <taxon>Bacteria</taxon>
        <taxon>Pseudomonadati</taxon>
        <taxon>Pseudomonadota</taxon>
        <taxon>Gammaproteobacteria</taxon>
        <taxon>Alteromonadales</taxon>
        <taxon>Alteromonadaceae</taxon>
        <taxon>Alteromonas/Salinimonas group</taxon>
        <taxon>Alteromonas</taxon>
    </lineage>
</organism>
<comment type="subunit">
    <text evidence="8">Homodimer.</text>
</comment>
<proteinExistence type="inferred from homology"/>
<feature type="binding site" evidence="8">
    <location>
        <position position="102"/>
    </location>
    <ligand>
        <name>shikimate</name>
        <dbReference type="ChEBI" id="CHEBI:36208"/>
    </ligand>
</feature>
<feature type="binding site" evidence="8">
    <location>
        <position position="211"/>
    </location>
    <ligand>
        <name>NADP(+)</name>
        <dbReference type="ChEBI" id="CHEBI:58349"/>
    </ligand>
</feature>
<dbReference type="Gene3D" id="3.40.50.720">
    <property type="entry name" value="NAD(P)-binding Rossmann-like Domain"/>
    <property type="match status" value="1"/>
</dbReference>
<evidence type="ECO:0000259" key="10">
    <source>
        <dbReference type="Pfam" id="PF08501"/>
    </source>
</evidence>
<dbReference type="InterPro" id="IPR041121">
    <property type="entry name" value="SDH_C"/>
</dbReference>
<evidence type="ECO:0000256" key="7">
    <source>
        <dbReference type="ARBA" id="ARBA00049442"/>
    </source>
</evidence>
<feature type="binding site" evidence="8">
    <location>
        <position position="78"/>
    </location>
    <ligand>
        <name>NADP(+)</name>
        <dbReference type="ChEBI" id="CHEBI:58349"/>
    </ligand>
</feature>
<accession>A0A918JRT2</accession>
<keyword evidence="3 8" id="KW-0028">Amino-acid biosynthesis</keyword>
<evidence type="ECO:0000256" key="8">
    <source>
        <dbReference type="HAMAP-Rule" id="MF_00222"/>
    </source>
</evidence>
<dbReference type="NCBIfam" id="TIGR00507">
    <property type="entry name" value="aroE"/>
    <property type="match status" value="1"/>
</dbReference>
<feature type="binding site" evidence="8">
    <location>
        <position position="213"/>
    </location>
    <ligand>
        <name>shikimate</name>
        <dbReference type="ChEBI" id="CHEBI:36208"/>
    </ligand>
</feature>
<dbReference type="InterPro" id="IPR011342">
    <property type="entry name" value="Shikimate_DH"/>
</dbReference>
<reference evidence="12" key="1">
    <citation type="journal article" date="2014" name="Int. J. Syst. Evol. Microbiol.">
        <title>Complete genome sequence of Corynebacterium casei LMG S-19264T (=DSM 44701T), isolated from a smear-ripened cheese.</title>
        <authorList>
            <consortium name="US DOE Joint Genome Institute (JGI-PGF)"/>
            <person name="Walter F."/>
            <person name="Albersmeier A."/>
            <person name="Kalinowski J."/>
            <person name="Ruckert C."/>
        </authorList>
    </citation>
    <scope>NUCLEOTIDE SEQUENCE</scope>
    <source>
        <strain evidence="12">KCTC 22164</strain>
    </source>
</reference>
<dbReference type="Pfam" id="PF01488">
    <property type="entry name" value="Shikimate_DH"/>
    <property type="match status" value="1"/>
</dbReference>
<keyword evidence="13" id="KW-1185">Reference proteome</keyword>
<dbReference type="SUPFAM" id="SSF53223">
    <property type="entry name" value="Aminoacid dehydrogenase-like, N-terminal domain"/>
    <property type="match status" value="1"/>
</dbReference>
<dbReference type="GO" id="GO:0005829">
    <property type="term" value="C:cytosol"/>
    <property type="evidence" value="ECO:0007669"/>
    <property type="project" value="TreeGrafter"/>
</dbReference>
<dbReference type="GO" id="GO:0004764">
    <property type="term" value="F:shikimate 3-dehydrogenase (NADP+) activity"/>
    <property type="evidence" value="ECO:0007669"/>
    <property type="project" value="UniProtKB-UniRule"/>
</dbReference>
<dbReference type="GO" id="GO:0008652">
    <property type="term" value="P:amino acid biosynthetic process"/>
    <property type="evidence" value="ECO:0007669"/>
    <property type="project" value="UniProtKB-KW"/>
</dbReference>
<dbReference type="PANTHER" id="PTHR21089">
    <property type="entry name" value="SHIKIMATE DEHYDROGENASE"/>
    <property type="match status" value="1"/>
</dbReference>
<comment type="caution">
    <text evidence="12">The sequence shown here is derived from an EMBL/GenBank/DDBJ whole genome shotgun (WGS) entry which is preliminary data.</text>
</comment>
<dbReference type="GO" id="GO:0009073">
    <property type="term" value="P:aromatic amino acid family biosynthetic process"/>
    <property type="evidence" value="ECO:0007669"/>
    <property type="project" value="UniProtKB-KW"/>
</dbReference>
<comment type="similarity">
    <text evidence="8">Belongs to the shikimate dehydrogenase family.</text>
</comment>
<feature type="binding site" evidence="8">
    <location>
        <position position="62"/>
    </location>
    <ligand>
        <name>shikimate</name>
        <dbReference type="ChEBI" id="CHEBI:36208"/>
    </ligand>
</feature>
<feature type="binding site" evidence="8">
    <location>
        <position position="242"/>
    </location>
    <ligand>
        <name>shikimate</name>
        <dbReference type="ChEBI" id="CHEBI:36208"/>
    </ligand>
</feature>
<name>A0A918JRT2_9ALTE</name>
<dbReference type="GO" id="GO:0009423">
    <property type="term" value="P:chorismate biosynthetic process"/>
    <property type="evidence" value="ECO:0007669"/>
    <property type="project" value="UniProtKB-UniRule"/>
</dbReference>
<dbReference type="InterPro" id="IPR046346">
    <property type="entry name" value="Aminoacid_DH-like_N_sf"/>
</dbReference>
<evidence type="ECO:0000256" key="4">
    <source>
        <dbReference type="ARBA" id="ARBA00022857"/>
    </source>
</evidence>
<dbReference type="GO" id="GO:0050661">
    <property type="term" value="F:NADP binding"/>
    <property type="evidence" value="ECO:0007669"/>
    <property type="project" value="InterPro"/>
</dbReference>
<dbReference type="InterPro" id="IPR036291">
    <property type="entry name" value="NAD(P)-bd_dom_sf"/>
</dbReference>
<dbReference type="EMBL" id="BMXP01000013">
    <property type="protein sequence ID" value="GGW96165.1"/>
    <property type="molecule type" value="Genomic_DNA"/>
</dbReference>
<evidence type="ECO:0000256" key="5">
    <source>
        <dbReference type="ARBA" id="ARBA00023002"/>
    </source>
</evidence>
<keyword evidence="6 8" id="KW-0057">Aromatic amino acid biosynthesis</keyword>
<dbReference type="GO" id="GO:0019632">
    <property type="term" value="P:shikimate metabolic process"/>
    <property type="evidence" value="ECO:0007669"/>
    <property type="project" value="InterPro"/>
</dbReference>
<dbReference type="InterPro" id="IPR022893">
    <property type="entry name" value="Shikimate_DH_fam"/>
</dbReference>
<feature type="active site" description="Proton acceptor" evidence="8">
    <location>
        <position position="66"/>
    </location>
</feature>
<evidence type="ECO:0000259" key="9">
    <source>
        <dbReference type="Pfam" id="PF01488"/>
    </source>
</evidence>
<dbReference type="HAMAP" id="MF_00222">
    <property type="entry name" value="Shikimate_DH_AroE"/>
    <property type="match status" value="1"/>
</dbReference>
<feature type="binding site" evidence="8">
    <location>
        <position position="87"/>
    </location>
    <ligand>
        <name>shikimate</name>
        <dbReference type="ChEBI" id="CHEBI:36208"/>
    </ligand>
</feature>
<dbReference type="Pfam" id="PF08501">
    <property type="entry name" value="Shikimate_dh_N"/>
    <property type="match status" value="1"/>
</dbReference>